<dbReference type="EMBL" id="AUZJ01000061">
    <property type="protein sequence ID" value="ERF59702.1"/>
    <property type="molecule type" value="Genomic_DNA"/>
</dbReference>
<dbReference type="InterPro" id="IPR004682">
    <property type="entry name" value="TRAP_DctP"/>
</dbReference>
<evidence type="ECO:0000256" key="5">
    <source>
        <dbReference type="SAM" id="SignalP"/>
    </source>
</evidence>
<dbReference type="Gene3D" id="3.40.190.170">
    <property type="entry name" value="Bacterial extracellular solute-binding protein, family 7"/>
    <property type="match status" value="1"/>
</dbReference>
<evidence type="ECO:0000256" key="2">
    <source>
        <dbReference type="ARBA" id="ARBA00009023"/>
    </source>
</evidence>
<keyword evidence="9" id="KW-1185">Reference proteome</keyword>
<dbReference type="PATRIC" id="fig|1125725.3.peg.2336"/>
<feature type="signal peptide" evidence="5">
    <location>
        <begin position="1"/>
        <end position="19"/>
    </location>
</feature>
<dbReference type="Proteomes" id="UP000016412">
    <property type="component" value="Unassembled WGS sequence"/>
</dbReference>
<accession>U2LAG2</accession>
<comment type="subcellular location">
    <subcellularLocation>
        <location evidence="1">Cell envelope</location>
    </subcellularLocation>
</comment>
<dbReference type="STRING" id="1125725.HMPREF1325_0737"/>
<dbReference type="RefSeq" id="WP_021331309.1">
    <property type="nucleotide sequence ID" value="NZ_AUZJ01000061.1"/>
</dbReference>
<evidence type="ECO:0000313" key="8">
    <source>
        <dbReference type="Proteomes" id="UP000016412"/>
    </source>
</evidence>
<comment type="similarity">
    <text evidence="2">Belongs to the bacterial solute-binding protein 7 family.</text>
</comment>
<dbReference type="NCBIfam" id="NF037995">
    <property type="entry name" value="TRAP_S1"/>
    <property type="match status" value="1"/>
</dbReference>
<keyword evidence="3" id="KW-0813">Transport</keyword>
<gene>
    <name evidence="7" type="ORF">HMPREF0860_1444</name>
    <name evidence="6" type="ORF">HMPREF1325_0737</name>
</gene>
<keyword evidence="4 5" id="KW-0732">Signal</keyword>
<dbReference type="InterPro" id="IPR018389">
    <property type="entry name" value="DctP_fam"/>
</dbReference>
<dbReference type="EMBL" id="AVQI01000056">
    <property type="protein sequence ID" value="ERK01473.1"/>
    <property type="molecule type" value="Genomic_DNA"/>
</dbReference>
<reference evidence="8 9" key="1">
    <citation type="submission" date="2013-08" db="EMBL/GenBank/DDBJ databases">
        <authorList>
            <person name="Durkin A.S."/>
            <person name="Haft D.R."/>
            <person name="McCorrison J."/>
            <person name="Torralba M."/>
            <person name="Gillis M."/>
            <person name="Haft D.H."/>
            <person name="Methe B."/>
            <person name="Sutton G."/>
            <person name="Nelson K.E."/>
        </authorList>
    </citation>
    <scope>NUCLEOTIDE SEQUENCE [LARGE SCALE GENOMIC DNA]</scope>
    <source>
        <strain evidence="7 9">ATCC 35536</strain>
        <strain evidence="6 8">VPI DR56BR1116</strain>
    </source>
</reference>
<organism evidence="6 8">
    <name type="scientific">Treponema socranskii subsp. socranskii VPI DR56BR1116 = ATCC 35536</name>
    <dbReference type="NCBI Taxonomy" id="1125725"/>
    <lineage>
        <taxon>Bacteria</taxon>
        <taxon>Pseudomonadati</taxon>
        <taxon>Spirochaetota</taxon>
        <taxon>Spirochaetia</taxon>
        <taxon>Spirochaetales</taxon>
        <taxon>Treponemataceae</taxon>
        <taxon>Treponema</taxon>
    </lineage>
</organism>
<evidence type="ECO:0000256" key="1">
    <source>
        <dbReference type="ARBA" id="ARBA00004196"/>
    </source>
</evidence>
<feature type="chain" id="PRO_5004631737" evidence="5">
    <location>
        <begin position="20"/>
        <end position="329"/>
    </location>
</feature>
<dbReference type="InterPro" id="IPR038404">
    <property type="entry name" value="TRAP_DctP_sf"/>
</dbReference>
<dbReference type="PANTHER" id="PTHR33376">
    <property type="match status" value="1"/>
</dbReference>
<dbReference type="GO" id="GO:0055085">
    <property type="term" value="P:transmembrane transport"/>
    <property type="evidence" value="ECO:0007669"/>
    <property type="project" value="InterPro"/>
</dbReference>
<proteinExistence type="inferred from homology"/>
<comment type="caution">
    <text evidence="6">The sequence shown here is derived from an EMBL/GenBank/DDBJ whole genome shotgun (WGS) entry which is preliminary data.</text>
</comment>
<dbReference type="AlphaFoldDB" id="U2LAG2"/>
<keyword evidence="6" id="KW-0675">Receptor</keyword>
<dbReference type="OrthoDB" id="89872at2"/>
<evidence type="ECO:0000313" key="7">
    <source>
        <dbReference type="EMBL" id="ERK01473.1"/>
    </source>
</evidence>
<evidence type="ECO:0000256" key="4">
    <source>
        <dbReference type="ARBA" id="ARBA00022729"/>
    </source>
</evidence>
<sequence length="329" mass="36258">MKKLYTVLLSAGIAAGLFAAGQGDAGNAKNVTLRFGVDGNTASVEYAVAQKFAATLEQLSGGTVKAELFPNGQLGNAKEMIQQITMNELDAYMEPMGGVSTLIPELAVLESGYVVRDLDHLDKIMASEWGVRMQKKMQDEFNMRVISSTLFGTRQTSSNRPLHTINDYKNLRIRIPNSRGIKDWAEAVGARPTSIAFSEVYLALKTNSVDAQENPLPTIESMKFYEAQNAVAIDNHIVQDKSILFSQKRWESLSKQQQEWIMQAGKAAKDESIKRINENSEKIIAFFKSRGLTVTYPDTAPMRKAMAPKYAALEKELGVEGLIAKLAAL</sequence>
<evidence type="ECO:0000256" key="3">
    <source>
        <dbReference type="ARBA" id="ARBA00022448"/>
    </source>
</evidence>
<dbReference type="NCBIfam" id="TIGR00787">
    <property type="entry name" value="dctP"/>
    <property type="match status" value="1"/>
</dbReference>
<evidence type="ECO:0000313" key="9">
    <source>
        <dbReference type="Proteomes" id="UP000016646"/>
    </source>
</evidence>
<protein>
    <submittedName>
        <fullName evidence="6">TRAP transporter solute receptor, DctP family</fullName>
    </submittedName>
</protein>
<dbReference type="Proteomes" id="UP000016646">
    <property type="component" value="Unassembled WGS sequence"/>
</dbReference>
<evidence type="ECO:0000313" key="6">
    <source>
        <dbReference type="EMBL" id="ERF59702.1"/>
    </source>
</evidence>
<name>U2LAG2_TRESO</name>
<dbReference type="Pfam" id="PF03480">
    <property type="entry name" value="DctP"/>
    <property type="match status" value="1"/>
</dbReference>
<dbReference type="GO" id="GO:0030288">
    <property type="term" value="C:outer membrane-bounded periplasmic space"/>
    <property type="evidence" value="ECO:0007669"/>
    <property type="project" value="InterPro"/>
</dbReference>
<dbReference type="PANTHER" id="PTHR33376:SF4">
    <property type="entry name" value="SIALIC ACID-BINDING PERIPLASMIC PROTEIN SIAP"/>
    <property type="match status" value="1"/>
</dbReference>
<dbReference type="eggNOG" id="COG1638">
    <property type="taxonomic scope" value="Bacteria"/>
</dbReference>